<dbReference type="Pfam" id="PF14903">
    <property type="entry name" value="WG_beta_rep"/>
    <property type="match status" value="5"/>
</dbReference>
<protein>
    <submittedName>
        <fullName evidence="2">WG repeat-containing protein</fullName>
    </submittedName>
</protein>
<dbReference type="Gene3D" id="3.90.640.20">
    <property type="entry name" value="Heat-shock cognate protein, ATPase"/>
    <property type="match status" value="1"/>
</dbReference>
<sequence>MMWEEQDVLEVAWSHLPEGAEVLPMREPHNSSYVRAIDMDKEGNMGAAVAYRWHGGISLVMLKQDCGGWQVLQEGTAHPLYWYCLAKAQLQENLPAMAIESIETGIRIKSSSTYVEKWNDLIQHIRMQIHQKSIALYPASMSTREGVKWGYINERGQFLIVPQFVYALPFQKNGLAIVSVANGTGLINELAQYVVKPIYSSINSFTEGRATVIDDKGFWVIDDKGTVLSDKPHSYIGTYQNGRAIFADTDEQGNYRYGYLNLEGKIVIPNKYEEANDFIDGKAVVKIKENQYALLGRNGEVLHTYPYHTVGSLSDGLMAVQQKEKEPFGYMNEQEKIIIEPQFTSAQAFKSGRAVVDTSVDDFVFKWGLIDKTGAFKIKPGYSDIEMLGEDRVAVGVLKDNKAPYMGSTYAIADKDGRFLTEFVYNRVENYQDGVASATNEQTTFFIDRSGRTVKNLPIIKGAGTLTKMGDVIKADVNQRVSYYKPNGALIYAQNTVIPLTKQYRVKEEIYHPNKDYLVYYPQIEGMANKAAQEQVNKRLKDLSQVKPIDQNVQLDYNYFGDFSVDFFNNQLVQLKLLGYNYPFGAAHGMPTQIYTPIDLVTGQFYTLPDLFKPTSNYVKVLSDIIGQKIKTDPQYSYVFPDTYKGIAPNQPFYIKEDALYIYFAPYEIAPYVAGFPTFRIPFQDIMSIIHTQGAFWKSFH</sequence>
<dbReference type="Pfam" id="PF11738">
    <property type="entry name" value="DUF3298"/>
    <property type="match status" value="1"/>
</dbReference>
<reference evidence="2" key="1">
    <citation type="submission" date="2022-09" db="EMBL/GenBank/DDBJ databases">
        <title>Genome analysis and characterization of larvicidal activity of Brevibacillus strains.</title>
        <authorList>
            <person name="Patrusheva E.V."/>
            <person name="Izotova A.O."/>
            <person name="Toshchakov S.V."/>
            <person name="Sineoky S.P."/>
        </authorList>
    </citation>
    <scope>NUCLEOTIDE SEQUENCE</scope>
    <source>
        <strain evidence="2">VKPM_B-13247</strain>
    </source>
</reference>
<dbReference type="InterPro" id="IPR032774">
    <property type="entry name" value="WG_beta_rep"/>
</dbReference>
<comment type="caution">
    <text evidence="2">The sequence shown here is derived from an EMBL/GenBank/DDBJ whole genome shotgun (WGS) entry which is preliminary data.</text>
</comment>
<accession>A0AAP3GAU6</accession>
<dbReference type="Gene3D" id="3.30.565.40">
    <property type="entry name" value="Fervidobacterium nodosum Rt17-B1 like"/>
    <property type="match status" value="1"/>
</dbReference>
<dbReference type="PANTHER" id="PTHR37841">
    <property type="entry name" value="GLR2918 PROTEIN"/>
    <property type="match status" value="1"/>
</dbReference>
<organism evidence="2 3">
    <name type="scientific">Brevibacillus laterosporus</name>
    <name type="common">Bacillus laterosporus</name>
    <dbReference type="NCBI Taxonomy" id="1465"/>
    <lineage>
        <taxon>Bacteria</taxon>
        <taxon>Bacillati</taxon>
        <taxon>Bacillota</taxon>
        <taxon>Bacilli</taxon>
        <taxon>Bacillales</taxon>
        <taxon>Paenibacillaceae</taxon>
        <taxon>Brevibacillus</taxon>
    </lineage>
</organism>
<dbReference type="EMBL" id="JAPTNE010000012">
    <property type="protein sequence ID" value="MCZ0807317.1"/>
    <property type="molecule type" value="Genomic_DNA"/>
</dbReference>
<proteinExistence type="predicted"/>
<dbReference type="InterPro" id="IPR037126">
    <property type="entry name" value="PdaC/RsiV-like_sf"/>
</dbReference>
<feature type="domain" description="DUF3298" evidence="1">
    <location>
        <begin position="610"/>
        <end position="683"/>
    </location>
</feature>
<evidence type="ECO:0000313" key="2">
    <source>
        <dbReference type="EMBL" id="MCZ0807317.1"/>
    </source>
</evidence>
<dbReference type="Proteomes" id="UP001077662">
    <property type="component" value="Unassembled WGS sequence"/>
</dbReference>
<dbReference type="AlphaFoldDB" id="A0AAP3GAU6"/>
<dbReference type="RefSeq" id="WP_258433537.1">
    <property type="nucleotide sequence ID" value="NZ_JANSGW010000012.1"/>
</dbReference>
<evidence type="ECO:0000313" key="3">
    <source>
        <dbReference type="Proteomes" id="UP001077662"/>
    </source>
</evidence>
<dbReference type="InterPro" id="IPR021729">
    <property type="entry name" value="DUF3298"/>
</dbReference>
<name>A0AAP3GAU6_BRELA</name>
<gene>
    <name evidence="2" type="ORF">O0554_10370</name>
</gene>
<dbReference type="PANTHER" id="PTHR37841:SF1">
    <property type="entry name" value="DUF3298 DOMAIN-CONTAINING PROTEIN"/>
    <property type="match status" value="1"/>
</dbReference>
<evidence type="ECO:0000259" key="1">
    <source>
        <dbReference type="Pfam" id="PF11738"/>
    </source>
</evidence>